<evidence type="ECO:0000256" key="12">
    <source>
        <dbReference type="PROSITE-ProRule" id="PRU10141"/>
    </source>
</evidence>
<comment type="catalytic activity">
    <reaction evidence="11">
        <text>L-tyrosyl-[protein] + ATP = O-phospho-L-tyrosyl-[protein] + ADP + H(+)</text>
        <dbReference type="Rhea" id="RHEA:10596"/>
        <dbReference type="Rhea" id="RHEA-COMP:10136"/>
        <dbReference type="Rhea" id="RHEA-COMP:20101"/>
        <dbReference type="ChEBI" id="CHEBI:15378"/>
        <dbReference type="ChEBI" id="CHEBI:30616"/>
        <dbReference type="ChEBI" id="CHEBI:46858"/>
        <dbReference type="ChEBI" id="CHEBI:61978"/>
        <dbReference type="ChEBI" id="CHEBI:456216"/>
        <dbReference type="EC" id="2.7.12.2"/>
    </reaction>
</comment>
<dbReference type="InterPro" id="IPR053235">
    <property type="entry name" value="Ser_Thr_kinase"/>
</dbReference>
<dbReference type="EC" id="2.7.12.2" evidence="8"/>
<feature type="domain" description="ALOG" evidence="15">
    <location>
        <begin position="1"/>
        <end position="28"/>
    </location>
</feature>
<evidence type="ECO:0000256" key="13">
    <source>
        <dbReference type="SAM" id="MobiDB-lite"/>
    </source>
</evidence>
<dbReference type="InterPro" id="IPR011009">
    <property type="entry name" value="Kinase-like_dom_sf"/>
</dbReference>
<dbReference type="InterPro" id="IPR006936">
    <property type="entry name" value="ALOG_dom"/>
</dbReference>
<evidence type="ECO:0000256" key="1">
    <source>
        <dbReference type="ARBA" id="ARBA00022527"/>
    </source>
</evidence>
<feature type="binding site" evidence="12">
    <location>
        <position position="135"/>
    </location>
    <ligand>
        <name>ATP</name>
        <dbReference type="ChEBI" id="CHEBI:30616"/>
    </ligand>
</feature>
<reference evidence="16" key="1">
    <citation type="journal article" date="2019" name="BMC Genomics">
        <title>A new reference genome for Sorghum bicolor reveals high levels of sequence similarity between sweet and grain genotypes: implications for the genetics of sugar metabolism.</title>
        <authorList>
            <person name="Cooper E.A."/>
            <person name="Brenton Z.W."/>
            <person name="Flinn B.S."/>
            <person name="Jenkins J."/>
            <person name="Shu S."/>
            <person name="Flowers D."/>
            <person name="Luo F."/>
            <person name="Wang Y."/>
            <person name="Xia P."/>
            <person name="Barry K."/>
            <person name="Daum C."/>
            <person name="Lipzen A."/>
            <person name="Yoshinaga Y."/>
            <person name="Schmutz J."/>
            <person name="Saski C."/>
            <person name="Vermerris W."/>
            <person name="Kresovich S."/>
        </authorList>
    </citation>
    <scope>NUCLEOTIDE SEQUENCE</scope>
</reference>
<evidence type="ECO:0000313" key="16">
    <source>
        <dbReference type="EMBL" id="KAG0525150.1"/>
    </source>
</evidence>
<comment type="caution">
    <text evidence="16">The sequence shown here is derived from an EMBL/GenBank/DDBJ whole genome shotgun (WGS) entry which is preliminary data.</text>
</comment>
<comment type="catalytic activity">
    <reaction evidence="10">
        <text>L-threonyl-[protein] + ATP = O-phospho-L-threonyl-[protein] + ADP + H(+)</text>
        <dbReference type="Rhea" id="RHEA:46608"/>
        <dbReference type="Rhea" id="RHEA-COMP:11060"/>
        <dbReference type="Rhea" id="RHEA-COMP:11605"/>
        <dbReference type="ChEBI" id="CHEBI:15378"/>
        <dbReference type="ChEBI" id="CHEBI:30013"/>
        <dbReference type="ChEBI" id="CHEBI:30616"/>
        <dbReference type="ChEBI" id="CHEBI:61977"/>
        <dbReference type="ChEBI" id="CHEBI:456216"/>
        <dbReference type="EC" id="2.7.12.2"/>
    </reaction>
</comment>
<sequence length="378" mass="40699">MAKDVRIYLRDVREAQAKARGISYVKKKPKHGSTAASPVAPPPVVTAETAGTMSGAAGEVDDDDEPSSSVGELRQRQRKVATSAGGIPAPAAAARAAQQPPTHAELERVRCVGSGAGGTVWMVRHRGTGQLYALKVLKGNHNYDVRRQIAREIAILRTADHPAVVRCHGMYEHGGELQILLEYMDGGSLNGHHIATEPLLADVARQVLSGIAYLHRRHIVHCGIKPSNLLIDSARHVKIAEFGVGHILKQTMEPSNSSVGTIAYMSPEQINTNLSDGSYAGDVWSFGLSILELYLGRFPFGENENLSKQGDLANLMCAICFSDPPEPPRTASPEFRGFISCCLKKNPAKRLTAAQLLQHPFVASTQPQPQLLAAPPLP</sequence>
<evidence type="ECO:0000259" key="14">
    <source>
        <dbReference type="PROSITE" id="PS50011"/>
    </source>
</evidence>
<accession>A0A921QQR3</accession>
<dbReference type="Gene3D" id="1.10.510.10">
    <property type="entry name" value="Transferase(Phosphotransferase) domain 1"/>
    <property type="match status" value="1"/>
</dbReference>
<keyword evidence="2" id="KW-0597">Phosphoprotein</keyword>
<dbReference type="SUPFAM" id="SSF56112">
    <property type="entry name" value="Protein kinase-like (PK-like)"/>
    <property type="match status" value="1"/>
</dbReference>
<dbReference type="Proteomes" id="UP000807115">
    <property type="component" value="Chromosome 6"/>
</dbReference>
<name>A0A921QQR3_SORBI</name>
<dbReference type="EMBL" id="CM027685">
    <property type="protein sequence ID" value="KAG0525150.1"/>
    <property type="molecule type" value="Genomic_DNA"/>
</dbReference>
<dbReference type="InterPro" id="IPR000719">
    <property type="entry name" value="Prot_kinase_dom"/>
</dbReference>
<feature type="domain" description="Protein kinase" evidence="14">
    <location>
        <begin position="106"/>
        <end position="362"/>
    </location>
</feature>
<dbReference type="GO" id="GO:0051707">
    <property type="term" value="P:response to other organism"/>
    <property type="evidence" value="ECO:0007669"/>
    <property type="project" value="UniProtKB-ARBA"/>
</dbReference>
<evidence type="ECO:0000256" key="10">
    <source>
        <dbReference type="ARBA" id="ARBA00049299"/>
    </source>
</evidence>
<protein>
    <recommendedName>
        <fullName evidence="8">mitogen-activated protein kinase kinase</fullName>
        <ecNumber evidence="8">2.7.12.2</ecNumber>
    </recommendedName>
</protein>
<evidence type="ECO:0000256" key="4">
    <source>
        <dbReference type="ARBA" id="ARBA00022741"/>
    </source>
</evidence>
<proteinExistence type="inferred from homology"/>
<feature type="region of interest" description="Disordered" evidence="13">
    <location>
        <begin position="23"/>
        <end position="101"/>
    </location>
</feature>
<gene>
    <name evidence="16" type="ORF">BDA96_06G030900</name>
</gene>
<dbReference type="GO" id="GO:0004708">
    <property type="term" value="F:MAP kinase kinase activity"/>
    <property type="evidence" value="ECO:0007669"/>
    <property type="project" value="UniProtKB-EC"/>
</dbReference>
<organism evidence="16 17">
    <name type="scientific">Sorghum bicolor</name>
    <name type="common">Sorghum</name>
    <name type="synonym">Sorghum vulgare</name>
    <dbReference type="NCBI Taxonomy" id="4558"/>
    <lineage>
        <taxon>Eukaryota</taxon>
        <taxon>Viridiplantae</taxon>
        <taxon>Streptophyta</taxon>
        <taxon>Embryophyta</taxon>
        <taxon>Tracheophyta</taxon>
        <taxon>Spermatophyta</taxon>
        <taxon>Magnoliopsida</taxon>
        <taxon>Liliopsida</taxon>
        <taxon>Poales</taxon>
        <taxon>Poaceae</taxon>
        <taxon>PACMAD clade</taxon>
        <taxon>Panicoideae</taxon>
        <taxon>Andropogonodae</taxon>
        <taxon>Andropogoneae</taxon>
        <taxon>Sorghinae</taxon>
        <taxon>Sorghum</taxon>
    </lineage>
</organism>
<evidence type="ECO:0000256" key="6">
    <source>
        <dbReference type="ARBA" id="ARBA00022840"/>
    </source>
</evidence>
<dbReference type="AlphaFoldDB" id="A0A921QQR3"/>
<dbReference type="PANTHER" id="PTHR24361:SF762">
    <property type="entry name" value="MITOGEN-ACTIVATED PROTEIN KINASE KINASE 5"/>
    <property type="match status" value="1"/>
</dbReference>
<dbReference type="PROSITE" id="PS51697">
    <property type="entry name" value="ALOG"/>
    <property type="match status" value="1"/>
</dbReference>
<evidence type="ECO:0000256" key="2">
    <source>
        <dbReference type="ARBA" id="ARBA00022553"/>
    </source>
</evidence>
<dbReference type="GO" id="GO:0004674">
    <property type="term" value="F:protein serine/threonine kinase activity"/>
    <property type="evidence" value="ECO:0007669"/>
    <property type="project" value="UniProtKB-KW"/>
</dbReference>
<keyword evidence="5" id="KW-0418">Kinase</keyword>
<comment type="similarity">
    <text evidence="7">Belongs to the protein kinase superfamily. STE Ser/Thr protein kinase family. MAP kinase kinase subfamily.</text>
</comment>
<evidence type="ECO:0000256" key="5">
    <source>
        <dbReference type="ARBA" id="ARBA00022777"/>
    </source>
</evidence>
<dbReference type="Pfam" id="PF00069">
    <property type="entry name" value="Pkinase"/>
    <property type="match status" value="1"/>
</dbReference>
<evidence type="ECO:0000256" key="3">
    <source>
        <dbReference type="ARBA" id="ARBA00022679"/>
    </source>
</evidence>
<evidence type="ECO:0000256" key="8">
    <source>
        <dbReference type="ARBA" id="ARBA00038999"/>
    </source>
</evidence>
<dbReference type="PROSITE" id="PS00107">
    <property type="entry name" value="PROTEIN_KINASE_ATP"/>
    <property type="match status" value="1"/>
</dbReference>
<dbReference type="GO" id="GO:0006950">
    <property type="term" value="P:response to stress"/>
    <property type="evidence" value="ECO:0007669"/>
    <property type="project" value="UniProtKB-ARBA"/>
</dbReference>
<dbReference type="GO" id="GO:0005524">
    <property type="term" value="F:ATP binding"/>
    <property type="evidence" value="ECO:0007669"/>
    <property type="project" value="UniProtKB-UniRule"/>
</dbReference>
<evidence type="ECO:0000256" key="11">
    <source>
        <dbReference type="ARBA" id="ARBA00051693"/>
    </source>
</evidence>
<comment type="catalytic activity">
    <reaction evidence="9">
        <text>L-seryl-[protein] + ATP = O-phospho-L-seryl-[protein] + ADP + H(+)</text>
        <dbReference type="Rhea" id="RHEA:17989"/>
        <dbReference type="Rhea" id="RHEA-COMP:9863"/>
        <dbReference type="Rhea" id="RHEA-COMP:11604"/>
        <dbReference type="ChEBI" id="CHEBI:15378"/>
        <dbReference type="ChEBI" id="CHEBI:29999"/>
        <dbReference type="ChEBI" id="CHEBI:30616"/>
        <dbReference type="ChEBI" id="CHEBI:83421"/>
        <dbReference type="ChEBI" id="CHEBI:456216"/>
        <dbReference type="EC" id="2.7.12.2"/>
    </reaction>
</comment>
<keyword evidence="6 12" id="KW-0067">ATP-binding</keyword>
<keyword evidence="1" id="KW-0723">Serine/threonine-protein kinase</keyword>
<keyword evidence="4 12" id="KW-0547">Nucleotide-binding</keyword>
<dbReference type="InterPro" id="IPR017441">
    <property type="entry name" value="Protein_kinase_ATP_BS"/>
</dbReference>
<evidence type="ECO:0000313" key="17">
    <source>
        <dbReference type="Proteomes" id="UP000807115"/>
    </source>
</evidence>
<dbReference type="PANTHER" id="PTHR24361">
    <property type="entry name" value="MITOGEN-ACTIVATED KINASE KINASE KINASE"/>
    <property type="match status" value="1"/>
</dbReference>
<evidence type="ECO:0000256" key="9">
    <source>
        <dbReference type="ARBA" id="ARBA00049014"/>
    </source>
</evidence>
<reference evidence="16" key="2">
    <citation type="submission" date="2020-10" db="EMBL/GenBank/DDBJ databases">
        <authorList>
            <person name="Cooper E.A."/>
            <person name="Brenton Z.W."/>
            <person name="Flinn B.S."/>
            <person name="Jenkins J."/>
            <person name="Shu S."/>
            <person name="Flowers D."/>
            <person name="Luo F."/>
            <person name="Wang Y."/>
            <person name="Xia P."/>
            <person name="Barry K."/>
            <person name="Daum C."/>
            <person name="Lipzen A."/>
            <person name="Yoshinaga Y."/>
            <person name="Schmutz J."/>
            <person name="Saski C."/>
            <person name="Vermerris W."/>
            <person name="Kresovich S."/>
        </authorList>
    </citation>
    <scope>NUCLEOTIDE SEQUENCE</scope>
</reference>
<keyword evidence="3" id="KW-0808">Transferase</keyword>
<dbReference type="Gene3D" id="3.30.200.20">
    <property type="entry name" value="Phosphorylase Kinase, domain 1"/>
    <property type="match status" value="1"/>
</dbReference>
<dbReference type="CDD" id="cd06623">
    <property type="entry name" value="PKc_MAPKK_plant_like"/>
    <property type="match status" value="1"/>
</dbReference>
<feature type="compositionally biased region" description="Low complexity" evidence="13">
    <location>
        <begin position="81"/>
        <end position="101"/>
    </location>
</feature>
<evidence type="ECO:0000259" key="15">
    <source>
        <dbReference type="PROSITE" id="PS51697"/>
    </source>
</evidence>
<dbReference type="PROSITE" id="PS50011">
    <property type="entry name" value="PROTEIN_KINASE_DOM"/>
    <property type="match status" value="1"/>
</dbReference>
<dbReference type="FunFam" id="1.10.510.10:FF:000350">
    <property type="entry name" value="Mitogen-activated protein kinase 2"/>
    <property type="match status" value="1"/>
</dbReference>
<evidence type="ECO:0000256" key="7">
    <source>
        <dbReference type="ARBA" id="ARBA00038035"/>
    </source>
</evidence>